<sequence length="1797" mass="199839">MNTSELNPGADRRLQALGGGGSLHTLEAVVTSDDVFPPLRLAVVKALGIVEIIRKFYSNKRAWIAFSDTLIRKVEEIIQYTCQFRKDQVPSALQSWLEDLKGTLDHLKESISDIHQQSLKRFPSFTQDQEHIEEFEEKVNDIMSSFHVLLWYEENFQIDSTTTVEQLKTMEANQDDTAAQVTVFGGAQDIQMDHSATIAGQVVHYNNIEELHEKIKARMEESKENKWLQELKAPLHSKPSEKCMAGTRVAVLTDIEAWVNDLSMPNILWLSGSPGCGKTTIASTVVAGFTYVSAQFFFHYDHAELRNPDNLWRCLALDLAQGNMTLKTSIAQALAAQKANIRGLDIPKQFEHLIVKPLQEVCQSSVKPFLVVVDALDECDSYEKLLPSLKSWSQLSKSLKLLVTSRHYPDIQNALEPVSYHINLHAGGEVSDWTANDLWKYFTTRFLDETKLDTSALYLKWPGLEKISFLVQKATGLFIWAKSAMDFIFYKAGDIQERLEVICSNSGEGADAIDFLYHHITSAAFQGLRVTEKNYLSSVLGSIVIARNPLRCSDLEQLLGIQDALSMISRLSSVLSISETGYVQICHQSFTDFLLDIKRSKGFWIDSQKHSLCLAGSCMKFMNTKLKFNFFDLKTSHILNKDIPNLRDHIKNVKSSALDHASYFWAIYLQKSSDEILEMETMVQMEIFLMNHLLHWLEIMSLMGAVNHAAQLLLLAENWCRVLKPSMSEFAKDAHQFTVTFFEPISDAVPHIYISALPFAPQSSKISLHFMIYFAKTLKIQIGQKMYWSDSCFLRVPGHGKVDHIRGHGDGINSVAFSPNCKHIVSGSYDATLKIWDALTGLSVVGPLRGHDEGVTSVAFSPDSRHIASGSQDCTVRVWDAVTGQSIMDPIKGHGFGVTSVAFSPNGRYITSGSYDETVRVWDAWTGQSVMDPLEGHSAWVSSVAYSPDGRFIISGSGDRTIRGWYVLTGQMIMHPLIGHQCNVLSVAFSPDQKYIVSGSSDKTVRVWDFQTGQSVMDSLTGHSDCVYSVAFSPDARYIVSSSFDETIRLWDALTGHSVGDSFIGHHDAVLSVVFSPDGRYIASGSADNTIRLWDACTDLNPLTSSVVLPSTLLLSEVGYNIEETSTHHCVSHNFKSKLNVFYPGDWPGNWMMGEDSKSYLFWVPPSSRCGLFFPRTINVLNTTPTILDFSNFVHGTNWSQCLDPKHSEAFWVDTQKHTIHAMRNLAKTSGSLGKYEEAEKLELQVLDAGKEVFETEHPHMTGAVTNPAPNSRQLVLVAKTALQHLQQCETKIKAALSHSGISEMDYILLAGFNESIIHSGIGYLEEIHVILKGEFPFNGALLSSLGRIFSPFPGMIFTSCPPYCFKTPVFNSEGKAQEWDEVVFTQAHTHTTPQMGHSMKEIELMSAKIYPNEGKVLAGSGSGGGGDGNEERQGENTPQGRGTYNDPQRGGEKESEGDDNDSEGDDPDNPNSGGSSGADFPEISFNIQTEIYPYAPPVPASQPSSSRPSKFFQLLQLEGSITVQTKPPQLKPRHLASSCIQFKKIKLQGKSKVDSDYYHLAHLRAKINTREKFTTFDNIKPASTRAVDPESKVLEGNKQAYAGTLGSTFGMSNLKPSGSISISGTIAKESSSTKELKVYNSRIIQTDCNGAIYWEFVVDDPYQQQQGLDLQELGTLPSVSCTFMGSSDYEPPPPAPDLFCVEVMSCWSWIPLKSNSSPLLPSWLVLGSSKMNPPTPYSNLCQVMELDLPSQLPESSYYKAVAKATPSSSTFFDVERPSRYKFSPHMNFFHSQEDAT</sequence>
<evidence type="ECO:0000259" key="5">
    <source>
        <dbReference type="Pfam" id="PF24883"/>
    </source>
</evidence>
<dbReference type="HOGENOM" id="CLU_238186_0_0_1"/>
<dbReference type="CDD" id="cd21037">
    <property type="entry name" value="MLKL_NTD"/>
    <property type="match status" value="1"/>
</dbReference>
<feature type="repeat" description="WD" evidence="3">
    <location>
        <begin position="934"/>
        <end position="975"/>
    </location>
</feature>
<protein>
    <submittedName>
        <fullName evidence="6">Predicted protein</fullName>
    </submittedName>
</protein>
<feature type="repeat" description="WD" evidence="3">
    <location>
        <begin position="805"/>
        <end position="837"/>
    </location>
</feature>
<evidence type="ECO:0000313" key="6">
    <source>
        <dbReference type="EMBL" id="EDR13265.1"/>
    </source>
</evidence>
<evidence type="ECO:0000313" key="7">
    <source>
        <dbReference type="Proteomes" id="UP000001194"/>
    </source>
</evidence>
<dbReference type="InterPro" id="IPR019775">
    <property type="entry name" value="WD40_repeat_CS"/>
</dbReference>
<dbReference type="PROSITE" id="PS50294">
    <property type="entry name" value="WD_REPEATS_REGION"/>
    <property type="match status" value="7"/>
</dbReference>
<feature type="repeat" description="WD" evidence="3">
    <location>
        <begin position="1063"/>
        <end position="1095"/>
    </location>
</feature>
<dbReference type="EMBL" id="DS547093">
    <property type="protein sequence ID" value="EDR13265.1"/>
    <property type="molecule type" value="Genomic_DNA"/>
</dbReference>
<dbReference type="InterPro" id="IPR050349">
    <property type="entry name" value="WD_LIS1/nudF_dynein_reg"/>
</dbReference>
<dbReference type="InterPro" id="IPR059179">
    <property type="entry name" value="MLKL-like_MCAfunc"/>
</dbReference>
<dbReference type="Gene3D" id="1.25.40.10">
    <property type="entry name" value="Tetratricopeptide repeat domain"/>
    <property type="match status" value="1"/>
</dbReference>
<proteinExistence type="predicted"/>
<dbReference type="SMART" id="SM00320">
    <property type="entry name" value="WD40"/>
    <property type="match status" value="7"/>
</dbReference>
<organism evidence="7">
    <name type="scientific">Laccaria bicolor (strain S238N-H82 / ATCC MYA-4686)</name>
    <name type="common">Bicoloured deceiver</name>
    <name type="synonym">Laccaria laccata var. bicolor</name>
    <dbReference type="NCBI Taxonomy" id="486041"/>
    <lineage>
        <taxon>Eukaryota</taxon>
        <taxon>Fungi</taxon>
        <taxon>Dikarya</taxon>
        <taxon>Basidiomycota</taxon>
        <taxon>Agaricomycotina</taxon>
        <taxon>Agaricomycetes</taxon>
        <taxon>Agaricomycetidae</taxon>
        <taxon>Agaricales</taxon>
        <taxon>Agaricineae</taxon>
        <taxon>Hydnangiaceae</taxon>
        <taxon>Laccaria</taxon>
    </lineage>
</organism>
<feature type="domain" description="Nephrocystin 3-like N-terminal" evidence="5">
    <location>
        <begin position="254"/>
        <end position="406"/>
    </location>
</feature>
<dbReference type="RefSeq" id="XP_001875763.1">
    <property type="nucleotide sequence ID" value="XM_001875728.1"/>
</dbReference>
<dbReference type="InterPro" id="IPR027417">
    <property type="entry name" value="P-loop_NTPase"/>
</dbReference>
<keyword evidence="2" id="KW-0677">Repeat</keyword>
<dbReference type="GeneID" id="6071633"/>
<evidence type="ECO:0000256" key="3">
    <source>
        <dbReference type="PROSITE-ProRule" id="PRU00221"/>
    </source>
</evidence>
<feature type="compositionally biased region" description="Acidic residues" evidence="4">
    <location>
        <begin position="1456"/>
        <end position="1469"/>
    </location>
</feature>
<dbReference type="InterPro" id="IPR056884">
    <property type="entry name" value="NPHP3-like_N"/>
</dbReference>
<dbReference type="InParanoid" id="B0CV47"/>
<dbReference type="PROSITE" id="PS50082">
    <property type="entry name" value="WD_REPEATS_2"/>
    <property type="match status" value="7"/>
</dbReference>
<feature type="repeat" description="WD" evidence="3">
    <location>
        <begin position="977"/>
        <end position="1018"/>
    </location>
</feature>
<evidence type="ECO:0000256" key="2">
    <source>
        <dbReference type="ARBA" id="ARBA00022737"/>
    </source>
</evidence>
<feature type="repeat" description="WD" evidence="3">
    <location>
        <begin position="1020"/>
        <end position="1061"/>
    </location>
</feature>
<dbReference type="Gene3D" id="3.40.50.300">
    <property type="entry name" value="P-loop containing nucleotide triphosphate hydrolases"/>
    <property type="match status" value="1"/>
</dbReference>
<feature type="region of interest" description="Disordered" evidence="4">
    <location>
        <begin position="1416"/>
        <end position="1482"/>
    </location>
</feature>
<keyword evidence="7" id="KW-1185">Reference proteome</keyword>
<dbReference type="InterPro" id="IPR001680">
    <property type="entry name" value="WD40_rpt"/>
</dbReference>
<feature type="repeat" description="WD" evidence="3">
    <location>
        <begin position="848"/>
        <end position="889"/>
    </location>
</feature>
<dbReference type="Pfam" id="PF00400">
    <property type="entry name" value="WD40"/>
    <property type="match status" value="7"/>
</dbReference>
<dbReference type="InterPro" id="IPR011990">
    <property type="entry name" value="TPR-like_helical_dom_sf"/>
</dbReference>
<keyword evidence="1 3" id="KW-0853">WD repeat</keyword>
<dbReference type="Gene3D" id="2.130.10.10">
    <property type="entry name" value="YVTN repeat-like/Quinoprotein amine dehydrogenase"/>
    <property type="match status" value="4"/>
</dbReference>
<dbReference type="InterPro" id="IPR020472">
    <property type="entry name" value="WD40_PAC1"/>
</dbReference>
<name>B0CV47_LACBS</name>
<dbReference type="SUPFAM" id="SSF63829">
    <property type="entry name" value="Calcium-dependent phosphotriesterase"/>
    <property type="match status" value="1"/>
</dbReference>
<dbReference type="InterPro" id="IPR015943">
    <property type="entry name" value="WD40/YVTN_repeat-like_dom_sf"/>
</dbReference>
<dbReference type="PROSITE" id="PS00678">
    <property type="entry name" value="WD_REPEATS_1"/>
    <property type="match status" value="1"/>
</dbReference>
<accession>B0CV47</accession>
<gene>
    <name evidence="6" type="ORF">LACBIDRAFT_381851</name>
</gene>
<dbReference type="PRINTS" id="PR00320">
    <property type="entry name" value="GPROTEINBRPT"/>
</dbReference>
<evidence type="ECO:0000256" key="1">
    <source>
        <dbReference type="ARBA" id="ARBA00022574"/>
    </source>
</evidence>
<dbReference type="Pfam" id="PF13374">
    <property type="entry name" value="TPR_10"/>
    <property type="match status" value="1"/>
</dbReference>
<dbReference type="KEGG" id="lbc:LACBIDRAFT_381851"/>
<dbReference type="SUPFAM" id="SSF50978">
    <property type="entry name" value="WD40 repeat-like"/>
    <property type="match status" value="1"/>
</dbReference>
<dbReference type="Proteomes" id="UP000001194">
    <property type="component" value="Unassembled WGS sequence"/>
</dbReference>
<dbReference type="Pfam" id="PF24883">
    <property type="entry name" value="NPHP3_N"/>
    <property type="match status" value="1"/>
</dbReference>
<dbReference type="InterPro" id="IPR036322">
    <property type="entry name" value="WD40_repeat_dom_sf"/>
</dbReference>
<evidence type="ECO:0000256" key="4">
    <source>
        <dbReference type="SAM" id="MobiDB-lite"/>
    </source>
</evidence>
<feature type="compositionally biased region" description="Polar residues" evidence="4">
    <location>
        <begin position="1436"/>
        <end position="1447"/>
    </location>
</feature>
<dbReference type="SUPFAM" id="SSF52540">
    <property type="entry name" value="P-loop containing nucleoside triphosphate hydrolases"/>
    <property type="match status" value="1"/>
</dbReference>
<feature type="repeat" description="WD" evidence="3">
    <location>
        <begin position="891"/>
        <end position="932"/>
    </location>
</feature>
<dbReference type="CDD" id="cd00200">
    <property type="entry name" value="WD40"/>
    <property type="match status" value="1"/>
</dbReference>
<dbReference type="OrthoDB" id="10264376at2759"/>
<reference evidence="6 7" key="1">
    <citation type="journal article" date="2008" name="Nature">
        <title>The genome of Laccaria bicolor provides insights into mycorrhizal symbiosis.</title>
        <authorList>
            <person name="Martin F."/>
            <person name="Aerts A."/>
            <person name="Ahren D."/>
            <person name="Brun A."/>
            <person name="Danchin E.G.J."/>
            <person name="Duchaussoy F."/>
            <person name="Gibon J."/>
            <person name="Kohler A."/>
            <person name="Lindquist E."/>
            <person name="Pereda V."/>
            <person name="Salamov A."/>
            <person name="Shapiro H.J."/>
            <person name="Wuyts J."/>
            <person name="Blaudez D."/>
            <person name="Buee M."/>
            <person name="Brokstein P."/>
            <person name="Canbaeck B."/>
            <person name="Cohen D."/>
            <person name="Courty P.E."/>
            <person name="Coutinho P.M."/>
            <person name="Delaruelle C."/>
            <person name="Detter J.C."/>
            <person name="Deveau A."/>
            <person name="DiFazio S."/>
            <person name="Duplessis S."/>
            <person name="Fraissinet-Tachet L."/>
            <person name="Lucic E."/>
            <person name="Frey-Klett P."/>
            <person name="Fourrey C."/>
            <person name="Feussner I."/>
            <person name="Gay G."/>
            <person name="Grimwood J."/>
            <person name="Hoegger P.J."/>
            <person name="Jain P."/>
            <person name="Kilaru S."/>
            <person name="Labbe J."/>
            <person name="Lin Y.C."/>
            <person name="Legue V."/>
            <person name="Le Tacon F."/>
            <person name="Marmeisse R."/>
            <person name="Melayah D."/>
            <person name="Montanini B."/>
            <person name="Muratet M."/>
            <person name="Nehls U."/>
            <person name="Niculita-Hirzel H."/>
            <person name="Oudot-Le Secq M.P."/>
            <person name="Peter M."/>
            <person name="Quesneville H."/>
            <person name="Rajashekar B."/>
            <person name="Reich M."/>
            <person name="Rouhier N."/>
            <person name="Schmutz J."/>
            <person name="Yin T."/>
            <person name="Chalot M."/>
            <person name="Henrissat B."/>
            <person name="Kuees U."/>
            <person name="Lucas S."/>
            <person name="Van de Peer Y."/>
            <person name="Podila G.K."/>
            <person name="Polle A."/>
            <person name="Pukkila P.J."/>
            <person name="Richardson P.M."/>
            <person name="Rouze P."/>
            <person name="Sanders I.R."/>
            <person name="Stajich J.E."/>
            <person name="Tunlid A."/>
            <person name="Tuskan G."/>
            <person name="Grigoriev I.V."/>
        </authorList>
    </citation>
    <scope>NUCLEOTIDE SEQUENCE [LARGE SCALE GENOMIC DNA]</scope>
    <source>
        <strain evidence="7">S238N-H82 / ATCC MYA-4686</strain>
    </source>
</reference>
<dbReference type="STRING" id="486041.B0CV47"/>
<dbReference type="PANTHER" id="PTHR44129">
    <property type="entry name" value="WD REPEAT-CONTAINING PROTEIN POP1"/>
    <property type="match status" value="1"/>
</dbReference>